<accession>A0A420KIL1</accession>
<dbReference type="PANTHER" id="PTHR30126:SF40">
    <property type="entry name" value="HTH-TYPE TRANSCRIPTIONAL REGULATOR GLTR"/>
    <property type="match status" value="1"/>
</dbReference>
<evidence type="ECO:0000256" key="2">
    <source>
        <dbReference type="ARBA" id="ARBA00023015"/>
    </source>
</evidence>
<dbReference type="Pfam" id="PF00126">
    <property type="entry name" value="HTH_1"/>
    <property type="match status" value="1"/>
</dbReference>
<evidence type="ECO:0000256" key="3">
    <source>
        <dbReference type="ARBA" id="ARBA00023125"/>
    </source>
</evidence>
<reference evidence="6 7" key="1">
    <citation type="submission" date="2018-09" db="EMBL/GenBank/DDBJ databases">
        <title>Genome comparison of Alicycliphilus sp. BQ1, a polyurethanolytic bacterium, with its closest phylogenetic relatives Alicycliphilus denitrificans BC and K601, unable to attack polyurethane.</title>
        <authorList>
            <person name="Loza-Tavera H."/>
            <person name="Lozano L."/>
            <person name="Cevallos M."/>
            <person name="Maya-Lucas O."/>
            <person name="Garcia-Mena J."/>
            <person name="Hernandez J."/>
        </authorList>
    </citation>
    <scope>NUCLEOTIDE SEQUENCE [LARGE SCALE GENOMIC DNA]</scope>
    <source>
        <strain evidence="6 7">BQ1</strain>
    </source>
</reference>
<evidence type="ECO:0000313" key="6">
    <source>
        <dbReference type="EMBL" id="RKJ99762.1"/>
    </source>
</evidence>
<dbReference type="FunFam" id="1.10.10.10:FF:000001">
    <property type="entry name" value="LysR family transcriptional regulator"/>
    <property type="match status" value="1"/>
</dbReference>
<comment type="similarity">
    <text evidence="1">Belongs to the LysR transcriptional regulatory family.</text>
</comment>
<dbReference type="EMBL" id="NKDB02000001">
    <property type="protein sequence ID" value="RKJ99762.1"/>
    <property type="molecule type" value="Genomic_DNA"/>
</dbReference>
<comment type="caution">
    <text evidence="6">The sequence shown here is derived from an EMBL/GenBank/DDBJ whole genome shotgun (WGS) entry which is preliminary data.</text>
</comment>
<dbReference type="SUPFAM" id="SSF46785">
    <property type="entry name" value="Winged helix' DNA-binding domain"/>
    <property type="match status" value="1"/>
</dbReference>
<sequence length="89" mass="9727">MDTDLLTVFCRVAEASNFSRAALHLGVAQPIVTRKIRKLEEDLGVNLFIRTNRGCTLTQEGELLYPTITSESGGNCGHKRSANAYSLVS</sequence>
<dbReference type="GO" id="GO:0000976">
    <property type="term" value="F:transcription cis-regulatory region binding"/>
    <property type="evidence" value="ECO:0007669"/>
    <property type="project" value="TreeGrafter"/>
</dbReference>
<evidence type="ECO:0000256" key="1">
    <source>
        <dbReference type="ARBA" id="ARBA00009437"/>
    </source>
</evidence>
<proteinExistence type="inferred from homology"/>
<dbReference type="InterPro" id="IPR036390">
    <property type="entry name" value="WH_DNA-bd_sf"/>
</dbReference>
<organism evidence="6 7">
    <name type="scientific">Alicycliphilus denitrificans</name>
    <dbReference type="NCBI Taxonomy" id="179636"/>
    <lineage>
        <taxon>Bacteria</taxon>
        <taxon>Pseudomonadati</taxon>
        <taxon>Pseudomonadota</taxon>
        <taxon>Betaproteobacteria</taxon>
        <taxon>Burkholderiales</taxon>
        <taxon>Comamonadaceae</taxon>
        <taxon>Alicycliphilus</taxon>
    </lineage>
</organism>
<keyword evidence="2" id="KW-0805">Transcription regulation</keyword>
<dbReference type="Proteomes" id="UP000216225">
    <property type="component" value="Unassembled WGS sequence"/>
</dbReference>
<name>A0A420KIL1_9BURK</name>
<evidence type="ECO:0000313" key="7">
    <source>
        <dbReference type="Proteomes" id="UP000216225"/>
    </source>
</evidence>
<dbReference type="PRINTS" id="PR00039">
    <property type="entry name" value="HTHLYSR"/>
</dbReference>
<dbReference type="GO" id="GO:0003700">
    <property type="term" value="F:DNA-binding transcription factor activity"/>
    <property type="evidence" value="ECO:0007669"/>
    <property type="project" value="InterPro"/>
</dbReference>
<dbReference type="AlphaFoldDB" id="A0A420KIL1"/>
<evidence type="ECO:0000259" key="5">
    <source>
        <dbReference type="PROSITE" id="PS50931"/>
    </source>
</evidence>
<dbReference type="PROSITE" id="PS50931">
    <property type="entry name" value="HTH_LYSR"/>
    <property type="match status" value="1"/>
</dbReference>
<dbReference type="PANTHER" id="PTHR30126">
    <property type="entry name" value="HTH-TYPE TRANSCRIPTIONAL REGULATOR"/>
    <property type="match status" value="1"/>
</dbReference>
<protein>
    <submittedName>
        <fullName evidence="6">LysR family transcriptional regulator</fullName>
    </submittedName>
</protein>
<dbReference type="Gene3D" id="1.10.10.10">
    <property type="entry name" value="Winged helix-like DNA-binding domain superfamily/Winged helix DNA-binding domain"/>
    <property type="match status" value="1"/>
</dbReference>
<dbReference type="InterPro" id="IPR000847">
    <property type="entry name" value="LysR_HTH_N"/>
</dbReference>
<feature type="domain" description="HTH lysR-type" evidence="5">
    <location>
        <begin position="1"/>
        <end position="58"/>
    </location>
</feature>
<keyword evidence="3" id="KW-0238">DNA-binding</keyword>
<keyword evidence="4" id="KW-0804">Transcription</keyword>
<evidence type="ECO:0000256" key="4">
    <source>
        <dbReference type="ARBA" id="ARBA00023163"/>
    </source>
</evidence>
<dbReference type="InterPro" id="IPR036388">
    <property type="entry name" value="WH-like_DNA-bd_sf"/>
</dbReference>
<gene>
    <name evidence="6" type="ORF">CE154_008610</name>
</gene>